<dbReference type="InterPro" id="IPR045864">
    <property type="entry name" value="aa-tRNA-synth_II/BPL/LPL"/>
</dbReference>
<dbReference type="GO" id="GO:0005737">
    <property type="term" value="C:cytoplasm"/>
    <property type="evidence" value="ECO:0007669"/>
    <property type="project" value="TreeGrafter"/>
</dbReference>
<evidence type="ECO:0000313" key="6">
    <source>
        <dbReference type="Proteomes" id="UP000321425"/>
    </source>
</evidence>
<dbReference type="Proteomes" id="UP000321425">
    <property type="component" value="Unassembled WGS sequence"/>
</dbReference>
<reference evidence="3 6" key="2">
    <citation type="submission" date="2019-07" db="EMBL/GenBank/DDBJ databases">
        <title>Whole genome shotgun sequence of Alkalibacterium putridalgicola NBRC 103243.</title>
        <authorList>
            <person name="Hosoyama A."/>
            <person name="Uohara A."/>
            <person name="Ohji S."/>
            <person name="Ichikawa N."/>
        </authorList>
    </citation>
    <scope>NUCLEOTIDE SEQUENCE [LARGE SCALE GENOMIC DNA]</scope>
    <source>
        <strain evidence="3 6">NBRC 103243</strain>
    </source>
</reference>
<dbReference type="EMBL" id="FOBL01000001">
    <property type="protein sequence ID" value="SEL43361.1"/>
    <property type="molecule type" value="Genomic_DNA"/>
</dbReference>
<dbReference type="EMBL" id="BJUX01000001">
    <property type="protein sequence ID" value="GEK88029.1"/>
    <property type="molecule type" value="Genomic_DNA"/>
</dbReference>
<dbReference type="PANTHER" id="PTHR12835:SF5">
    <property type="entry name" value="BIOTIN--PROTEIN LIGASE"/>
    <property type="match status" value="1"/>
</dbReference>
<dbReference type="GO" id="GO:0009249">
    <property type="term" value="P:protein lipoylation"/>
    <property type="evidence" value="ECO:0007669"/>
    <property type="project" value="UniProtKB-ARBA"/>
</dbReference>
<evidence type="ECO:0000256" key="1">
    <source>
        <dbReference type="ARBA" id="ARBA00022598"/>
    </source>
</evidence>
<dbReference type="PROSITE" id="PS51733">
    <property type="entry name" value="BPL_LPL_CATALYTIC"/>
    <property type="match status" value="1"/>
</dbReference>
<reference evidence="4 5" key="1">
    <citation type="submission" date="2016-10" db="EMBL/GenBank/DDBJ databases">
        <authorList>
            <person name="de Groot N.N."/>
        </authorList>
    </citation>
    <scope>NUCLEOTIDE SEQUENCE [LARGE SCALE GENOMIC DNA]</scope>
    <source>
        <strain evidence="4 5">DSM 19182</strain>
    </source>
</reference>
<accession>A0A1H7Q5C5</accession>
<evidence type="ECO:0000313" key="3">
    <source>
        <dbReference type="EMBL" id="GEK88029.1"/>
    </source>
</evidence>
<protein>
    <submittedName>
        <fullName evidence="3">Bifunctional ligase/repressor BirA</fullName>
    </submittedName>
    <submittedName>
        <fullName evidence="4">BirA family transcriptional regulator, biotin operon repressor / biotin-[acetyl-CoA-carboxylase] ligase</fullName>
    </submittedName>
</protein>
<evidence type="ECO:0000313" key="5">
    <source>
        <dbReference type="Proteomes" id="UP000198548"/>
    </source>
</evidence>
<dbReference type="Proteomes" id="UP000198548">
    <property type="component" value="Unassembled WGS sequence"/>
</dbReference>
<name>A0A1H7Q5C5_9LACT</name>
<dbReference type="AlphaFoldDB" id="A0A1H7Q5C5"/>
<gene>
    <name evidence="3" type="primary">birA</name>
    <name evidence="3" type="ORF">APU01nite_00680</name>
    <name evidence="4" type="ORF">SAMN04488100_101139</name>
</gene>
<dbReference type="RefSeq" id="WP_091485993.1">
    <property type="nucleotide sequence ID" value="NZ_BJUX01000001.1"/>
</dbReference>
<dbReference type="Pfam" id="PF03099">
    <property type="entry name" value="BPL_LplA_LipB"/>
    <property type="match status" value="1"/>
</dbReference>
<dbReference type="InterPro" id="IPR004408">
    <property type="entry name" value="Biotin_CoA_COase_ligase"/>
</dbReference>
<dbReference type="SUPFAM" id="SSF55681">
    <property type="entry name" value="Class II aaRS and biotin synthetases"/>
    <property type="match status" value="1"/>
</dbReference>
<dbReference type="InterPro" id="IPR004143">
    <property type="entry name" value="BPL_LPL_catalytic"/>
</dbReference>
<dbReference type="OrthoDB" id="9807064at2"/>
<sequence length="326" mass="36275">MTFKQDIIDALTLAYPQILTFENLASELMASQERVVQSVTELQEQNYPISTQGKDIHLAYPLLSVPAILKQLETDFIGKPVQLHARMDSTNSYAKENLTDLINGEIILAHEQTAGKGRLGRNWTSPAGASISLSLVLKSDIPFERIPLLTQLTAASLVKALDAWADVQIKWPNDIILNNKKIAGVLVETEFSGRSLNGIVIGIGINTNVDQMDIPEDLQSKATSIREEKAGETDPNKLVARFLKHFENFYVAFLGSQHTEPFLSICREQSVLIGKDYWIIDKEQKRKASIRTIDPTGGLVVTYHDTNKTEVITSSDLSIRGEHTYV</sequence>
<dbReference type="NCBIfam" id="TIGR00121">
    <property type="entry name" value="birA_ligase"/>
    <property type="match status" value="1"/>
</dbReference>
<dbReference type="GO" id="GO:0004077">
    <property type="term" value="F:biotin--[biotin carboxyl-carrier protein] ligase activity"/>
    <property type="evidence" value="ECO:0007669"/>
    <property type="project" value="InterPro"/>
</dbReference>
<feature type="domain" description="BPL/LPL catalytic" evidence="2">
    <location>
        <begin position="63"/>
        <end position="254"/>
    </location>
</feature>
<dbReference type="PANTHER" id="PTHR12835">
    <property type="entry name" value="BIOTIN PROTEIN LIGASE"/>
    <property type="match status" value="1"/>
</dbReference>
<organism evidence="4 5">
    <name type="scientific">Alkalibacterium putridalgicola</name>
    <dbReference type="NCBI Taxonomy" id="426703"/>
    <lineage>
        <taxon>Bacteria</taxon>
        <taxon>Bacillati</taxon>
        <taxon>Bacillota</taxon>
        <taxon>Bacilli</taxon>
        <taxon>Lactobacillales</taxon>
        <taxon>Carnobacteriaceae</taxon>
        <taxon>Alkalibacterium</taxon>
    </lineage>
</organism>
<keyword evidence="1 4" id="KW-0436">Ligase</keyword>
<dbReference type="CDD" id="cd16442">
    <property type="entry name" value="BPL"/>
    <property type="match status" value="1"/>
</dbReference>
<keyword evidence="6" id="KW-1185">Reference proteome</keyword>
<dbReference type="Gene3D" id="3.30.930.10">
    <property type="entry name" value="Bira Bifunctional Protein, Domain 2"/>
    <property type="match status" value="1"/>
</dbReference>
<dbReference type="STRING" id="426703.SAMN04488100_101139"/>
<proteinExistence type="predicted"/>
<dbReference type="GO" id="GO:0016740">
    <property type="term" value="F:transferase activity"/>
    <property type="evidence" value="ECO:0007669"/>
    <property type="project" value="UniProtKB-ARBA"/>
</dbReference>
<evidence type="ECO:0000259" key="2">
    <source>
        <dbReference type="PROSITE" id="PS51733"/>
    </source>
</evidence>
<evidence type="ECO:0000313" key="4">
    <source>
        <dbReference type="EMBL" id="SEL43361.1"/>
    </source>
</evidence>